<sequence length="214" mass="23382">MTDESQQVVVYRSCTTDGPRWQFYSMPESIVGGADDLNAAREQYRDALAFSLDVPTNTLPEIRELIEHEASEGTNIWIRGGLNSPTYKTALKFLTAYVQSQPPDHVDWFFEQPAASGDVIIAPVEFDDTLRTITSQMTAFDSVWAVAQGTHSDGSDMLVWLALGGSKAASGGSEQVNLADLGLTPDSPMVDVFTRVITNGERTHSDSRYALATV</sequence>
<keyword evidence="2" id="KW-1185">Reference proteome</keyword>
<dbReference type="EMBL" id="BAEH01000036">
    <property type="protein sequence ID" value="GAB17683.1"/>
    <property type="molecule type" value="Genomic_DNA"/>
</dbReference>
<proteinExistence type="predicted"/>
<dbReference type="RefSeq" id="WP_007317021.1">
    <property type="nucleotide sequence ID" value="NZ_BAEH01000036.1"/>
</dbReference>
<reference evidence="1 2" key="1">
    <citation type="submission" date="2011-12" db="EMBL/GenBank/DDBJ databases">
        <title>Whole genome shotgun sequence of Gordonia effusa NBRC 100432.</title>
        <authorList>
            <person name="Yoshida I."/>
            <person name="Takarada H."/>
            <person name="Hosoyama A."/>
            <person name="Tsuchikane K."/>
            <person name="Katsumata H."/>
            <person name="Yamazaki S."/>
            <person name="Fujita N."/>
        </authorList>
    </citation>
    <scope>NUCLEOTIDE SEQUENCE [LARGE SCALE GENOMIC DNA]</scope>
    <source>
        <strain evidence="1 2">NBRC 100432</strain>
    </source>
</reference>
<organism evidence="1 2">
    <name type="scientific">Gordonia effusa NBRC 100432</name>
    <dbReference type="NCBI Taxonomy" id="1077974"/>
    <lineage>
        <taxon>Bacteria</taxon>
        <taxon>Bacillati</taxon>
        <taxon>Actinomycetota</taxon>
        <taxon>Actinomycetes</taxon>
        <taxon>Mycobacteriales</taxon>
        <taxon>Gordoniaceae</taxon>
        <taxon>Gordonia</taxon>
    </lineage>
</organism>
<gene>
    <name evidence="1" type="ORF">GOEFS_036_01220</name>
</gene>
<accession>H0QXY2</accession>
<evidence type="ECO:0000313" key="1">
    <source>
        <dbReference type="EMBL" id="GAB17683.1"/>
    </source>
</evidence>
<dbReference type="OrthoDB" id="4733582at2"/>
<evidence type="ECO:0000313" key="2">
    <source>
        <dbReference type="Proteomes" id="UP000035034"/>
    </source>
</evidence>
<comment type="caution">
    <text evidence="1">The sequence shown here is derived from an EMBL/GenBank/DDBJ whole genome shotgun (WGS) entry which is preliminary data.</text>
</comment>
<name>H0QXY2_9ACTN</name>
<protein>
    <submittedName>
        <fullName evidence="1">Uncharacterized protein</fullName>
    </submittedName>
</protein>
<dbReference type="Proteomes" id="UP000035034">
    <property type="component" value="Unassembled WGS sequence"/>
</dbReference>
<dbReference type="eggNOG" id="ENOG5031QMV">
    <property type="taxonomic scope" value="Bacteria"/>
</dbReference>
<dbReference type="AlphaFoldDB" id="H0QXY2"/>